<reference evidence="5 6" key="1">
    <citation type="submission" date="2017-11" db="EMBL/GenBank/DDBJ databases">
        <title>Genomic Encyclopedia of Archaeal and Bacterial Type Strains, Phase II (KMG-II): From Individual Species to Whole Genera.</title>
        <authorList>
            <person name="Goeker M."/>
        </authorList>
    </citation>
    <scope>NUCLEOTIDE SEQUENCE [LARGE SCALE GENOMIC DNA]</scope>
    <source>
        <strain evidence="5 6">DSM 28175</strain>
    </source>
</reference>
<accession>A0A2H9VNX0</accession>
<dbReference type="PROSITE" id="PS52016">
    <property type="entry name" value="TONB_DEPENDENT_REC_3"/>
    <property type="match status" value="1"/>
</dbReference>
<dbReference type="InterPro" id="IPR037066">
    <property type="entry name" value="Plug_dom_sf"/>
</dbReference>
<evidence type="ECO:0000256" key="2">
    <source>
        <dbReference type="PROSITE-ProRule" id="PRU01360"/>
    </source>
</evidence>
<comment type="subcellular location">
    <subcellularLocation>
        <location evidence="2">Cell outer membrane</location>
        <topology evidence="2">Multi-pass membrane protein</topology>
    </subcellularLocation>
</comment>
<dbReference type="PROSITE" id="PS00018">
    <property type="entry name" value="EF_HAND_1"/>
    <property type="match status" value="1"/>
</dbReference>
<dbReference type="GO" id="GO:0009279">
    <property type="term" value="C:cell outer membrane"/>
    <property type="evidence" value="ECO:0007669"/>
    <property type="project" value="UniProtKB-SubCell"/>
</dbReference>
<name>A0A2H9VNX0_9SPHI</name>
<sequence>MTFFTHEKIRCALKMHRRNFSFKAVLLIIAITIINYTGAYSQNASATLRVSGLVTDLSTGETLIGATVKVKGTSTAVAVDAAGKFTIEVPSAQSVLVANFIGYTDLEVPVQGKTVLDIKLSKVTTNLDEVVVTGFGLTTKKATLAGAISTVTADELSHSRAATASGALVGRVPGVNFRQDNGRPGSAPTIQIRNYGTPLIVIDGVTRDYTSFSNMDFNDIESISVLKDGSAAIYGMLASNGVVVITTKKGKRNQKPTVGFQSYYGIQKVANYNKPADAKTFIRALVQDETYNNRTRTITRAEYDKWMAGTEPGYQGFDWYDFIWGKAAPQIYNSFNFSGGSENTDYYVSIGNLQQKPIMRNLGDGFKRTNFQTNVNANISKRIKVGVGIIGRVEETAQAGLPGDDYGFAEQTAFRNLPTLRPYANDNPKYPGISAVDPQYSYGWVGYETSGKYSQIRNAITVNGNLEVQILPGLKARALGSYTFTNTQQDLHEKSPLLYIYDKNTQAYNLAPNLPAARYVERTFSNSKEITTNFQLDYRNSFGDHNLQAVAGVEARSTISPSLYALGSPAANGIAFIPNTPSAITTLTDNLSFLTKRQNYSTKINYDYKGKYIAEFVGRYDGSPSYIDGKRWGFFPGGSVAYRISEEDFWRKSKLLSNINDFKLRASYGVMGQELGGVLDYLAGYNYGNQGVAIVNGQEIITSRIAGLPSVNLTWGRVKALNIGVDVTLLNNRLSGGFEWFERTQTGLAAGRVDVLLPDLVGFSRPNENLNSDIVRGIEGSINWRDKVGEFNYFFGGNFTFSRWITGYRYKQDERWTSEWARYRGGPGNDEGRYRDGTMQLIGIGQFQSWEEIRNYPIDQDHEGNRTIRPGDFKFEDINGDGFINDLDMKIVTYRVNSGTPWINFGFNLGGSYKGFDIRADFVGATGTTYEQQGYMRYFDSNQNVSQYLADNSTWYKDIWDRNSGFNIGKYPLLTRGANNWMTTHWPNSLWQTNLTYVKLRNLEIGYTIPYNVLKRVGVSNFRVYVAGQNVAQISNMPGGLDPEITSNGGNSYPNPRVYTMGVQVKF</sequence>
<feature type="transmembrane region" description="Helical" evidence="3">
    <location>
        <begin position="20"/>
        <end position="39"/>
    </location>
</feature>
<dbReference type="Proteomes" id="UP000242687">
    <property type="component" value="Unassembled WGS sequence"/>
</dbReference>
<keyword evidence="3" id="KW-1133">Transmembrane helix</keyword>
<dbReference type="PANTHER" id="PTHR30069">
    <property type="entry name" value="TONB-DEPENDENT OUTER MEMBRANE RECEPTOR"/>
    <property type="match status" value="1"/>
</dbReference>
<comment type="similarity">
    <text evidence="2">Belongs to the TonB-dependent receptor family.</text>
</comment>
<dbReference type="NCBIfam" id="TIGR04056">
    <property type="entry name" value="OMP_RagA_SusC"/>
    <property type="match status" value="1"/>
</dbReference>
<dbReference type="InterPro" id="IPR018247">
    <property type="entry name" value="EF_Hand_1_Ca_BS"/>
</dbReference>
<dbReference type="Pfam" id="PF13715">
    <property type="entry name" value="CarbopepD_reg_2"/>
    <property type="match status" value="1"/>
</dbReference>
<comment type="caution">
    <text evidence="5">The sequence shown here is derived from an EMBL/GenBank/DDBJ whole genome shotgun (WGS) entry which is preliminary data.</text>
</comment>
<organism evidence="5 6">
    <name type="scientific">Mucilaginibacter auburnensis</name>
    <dbReference type="NCBI Taxonomy" id="1457233"/>
    <lineage>
        <taxon>Bacteria</taxon>
        <taxon>Pseudomonadati</taxon>
        <taxon>Bacteroidota</taxon>
        <taxon>Sphingobacteriia</taxon>
        <taxon>Sphingobacteriales</taxon>
        <taxon>Sphingobacteriaceae</taxon>
        <taxon>Mucilaginibacter</taxon>
    </lineage>
</organism>
<dbReference type="EMBL" id="PGFJ01000002">
    <property type="protein sequence ID" value="PJJ80003.1"/>
    <property type="molecule type" value="Genomic_DNA"/>
</dbReference>
<dbReference type="Gene3D" id="2.60.40.1120">
    <property type="entry name" value="Carboxypeptidase-like, regulatory domain"/>
    <property type="match status" value="1"/>
</dbReference>
<dbReference type="Gene3D" id="2.170.130.10">
    <property type="entry name" value="TonB-dependent receptor, plug domain"/>
    <property type="match status" value="1"/>
</dbReference>
<feature type="domain" description="TonB-dependent receptor plug" evidence="4">
    <location>
        <begin position="141"/>
        <end position="242"/>
    </location>
</feature>
<evidence type="ECO:0000313" key="5">
    <source>
        <dbReference type="EMBL" id="PJJ80003.1"/>
    </source>
</evidence>
<evidence type="ECO:0000256" key="1">
    <source>
        <dbReference type="ARBA" id="ARBA00022729"/>
    </source>
</evidence>
<keyword evidence="2" id="KW-0998">Cell outer membrane</keyword>
<dbReference type="AlphaFoldDB" id="A0A2H9VNX0"/>
<evidence type="ECO:0000313" key="6">
    <source>
        <dbReference type="Proteomes" id="UP000242687"/>
    </source>
</evidence>
<dbReference type="InterPro" id="IPR039426">
    <property type="entry name" value="TonB-dep_rcpt-like"/>
</dbReference>
<keyword evidence="2" id="KW-0813">Transport</keyword>
<protein>
    <submittedName>
        <fullName evidence="5">TonB-linked SusC/RagA family outer membrane protein</fullName>
    </submittedName>
</protein>
<dbReference type="InterPro" id="IPR008969">
    <property type="entry name" value="CarboxyPept-like_regulatory"/>
</dbReference>
<keyword evidence="1" id="KW-0732">Signal</keyword>
<keyword evidence="2 3" id="KW-0472">Membrane</keyword>
<evidence type="ECO:0000259" key="4">
    <source>
        <dbReference type="Pfam" id="PF07715"/>
    </source>
</evidence>
<dbReference type="SUPFAM" id="SSF49464">
    <property type="entry name" value="Carboxypeptidase regulatory domain-like"/>
    <property type="match status" value="1"/>
</dbReference>
<keyword evidence="2 3" id="KW-0812">Transmembrane</keyword>
<dbReference type="GO" id="GO:0044718">
    <property type="term" value="P:siderophore transmembrane transport"/>
    <property type="evidence" value="ECO:0007669"/>
    <property type="project" value="TreeGrafter"/>
</dbReference>
<dbReference type="NCBIfam" id="TIGR04057">
    <property type="entry name" value="SusC_RagA_signa"/>
    <property type="match status" value="1"/>
</dbReference>
<dbReference type="InterPro" id="IPR023997">
    <property type="entry name" value="TonB-dep_OMP_SusC/RagA_CS"/>
</dbReference>
<dbReference type="InterPro" id="IPR012910">
    <property type="entry name" value="Plug_dom"/>
</dbReference>
<keyword evidence="2" id="KW-1134">Transmembrane beta strand</keyword>
<dbReference type="InterPro" id="IPR023996">
    <property type="entry name" value="TonB-dep_OMP_SusC/RagA"/>
</dbReference>
<dbReference type="SUPFAM" id="SSF56935">
    <property type="entry name" value="Porins"/>
    <property type="match status" value="1"/>
</dbReference>
<proteinExistence type="inferred from homology"/>
<dbReference type="PANTHER" id="PTHR30069:SF29">
    <property type="entry name" value="HEMOGLOBIN AND HEMOGLOBIN-HAPTOGLOBIN-BINDING PROTEIN 1-RELATED"/>
    <property type="match status" value="1"/>
</dbReference>
<evidence type="ECO:0000256" key="3">
    <source>
        <dbReference type="SAM" id="Phobius"/>
    </source>
</evidence>
<gene>
    <name evidence="5" type="ORF">CLV57_3145</name>
</gene>
<dbReference type="GO" id="GO:0015344">
    <property type="term" value="F:siderophore uptake transmembrane transporter activity"/>
    <property type="evidence" value="ECO:0007669"/>
    <property type="project" value="TreeGrafter"/>
</dbReference>
<dbReference type="Pfam" id="PF07715">
    <property type="entry name" value="Plug"/>
    <property type="match status" value="1"/>
</dbReference>
<keyword evidence="6" id="KW-1185">Reference proteome</keyword>